<reference evidence="1 2" key="1">
    <citation type="submission" date="2023-03" db="EMBL/GenBank/DDBJ databases">
        <authorList>
            <person name="Shen W."/>
            <person name="Cai J."/>
        </authorList>
    </citation>
    <scope>NUCLEOTIDE SEQUENCE [LARGE SCALE GENOMIC DNA]</scope>
    <source>
        <strain evidence="1 2">D6-4</strain>
    </source>
</reference>
<gene>
    <name evidence="1" type="ORF">P7D85_11085</name>
</gene>
<sequence>MKKICFVLTVSAGINYGSIFAGPALRNNDDFKDYFSDYYDVSTNYIRDKDSVDYLVVPDPFPPFDNENHLPIIKVPALLFMQRDFEQIKTYIDDYFFLNSVTIDLT</sequence>
<evidence type="ECO:0000313" key="2">
    <source>
        <dbReference type="Proteomes" id="UP001252875"/>
    </source>
</evidence>
<protein>
    <submittedName>
        <fullName evidence="1">Uncharacterized protein</fullName>
    </submittedName>
</protein>
<keyword evidence="2" id="KW-1185">Reference proteome</keyword>
<organism evidence="1 2">
    <name type="scientific">Enterococcus hulanensis</name>
    <dbReference type="NCBI Taxonomy" id="2559929"/>
    <lineage>
        <taxon>Bacteria</taxon>
        <taxon>Bacillati</taxon>
        <taxon>Bacillota</taxon>
        <taxon>Bacilli</taxon>
        <taxon>Lactobacillales</taxon>
        <taxon>Enterococcaceae</taxon>
        <taxon>Enterococcus</taxon>
    </lineage>
</organism>
<name>A0ABU3EZL2_9ENTE</name>
<dbReference type="RefSeq" id="WP_311822255.1">
    <property type="nucleotide sequence ID" value="NZ_JARPYF010000005.1"/>
</dbReference>
<proteinExistence type="predicted"/>
<dbReference type="EMBL" id="JARPYI010000005">
    <property type="protein sequence ID" value="MDT2600320.1"/>
    <property type="molecule type" value="Genomic_DNA"/>
</dbReference>
<evidence type="ECO:0000313" key="1">
    <source>
        <dbReference type="EMBL" id="MDT2600320.1"/>
    </source>
</evidence>
<dbReference type="Proteomes" id="UP001252875">
    <property type="component" value="Unassembled WGS sequence"/>
</dbReference>
<comment type="caution">
    <text evidence="1">The sequence shown here is derived from an EMBL/GenBank/DDBJ whole genome shotgun (WGS) entry which is preliminary data.</text>
</comment>
<accession>A0ABU3EZL2</accession>